<evidence type="ECO:0000256" key="1">
    <source>
        <dbReference type="SAM" id="MobiDB-lite"/>
    </source>
</evidence>
<organism evidence="2 3">
    <name type="scientific">Araneus ventricosus</name>
    <name type="common">Orbweaver spider</name>
    <name type="synonym">Epeira ventricosa</name>
    <dbReference type="NCBI Taxonomy" id="182803"/>
    <lineage>
        <taxon>Eukaryota</taxon>
        <taxon>Metazoa</taxon>
        <taxon>Ecdysozoa</taxon>
        <taxon>Arthropoda</taxon>
        <taxon>Chelicerata</taxon>
        <taxon>Arachnida</taxon>
        <taxon>Araneae</taxon>
        <taxon>Araneomorphae</taxon>
        <taxon>Entelegynae</taxon>
        <taxon>Araneoidea</taxon>
        <taxon>Araneidae</taxon>
        <taxon>Araneus</taxon>
    </lineage>
</organism>
<dbReference type="AlphaFoldDB" id="A0A4Y2TPH2"/>
<evidence type="ECO:0000313" key="3">
    <source>
        <dbReference type="Proteomes" id="UP000499080"/>
    </source>
</evidence>
<dbReference type="EMBL" id="BGPR01030132">
    <property type="protein sequence ID" value="GBO02438.1"/>
    <property type="molecule type" value="Genomic_DNA"/>
</dbReference>
<protein>
    <submittedName>
        <fullName evidence="2">Uncharacterized protein</fullName>
    </submittedName>
</protein>
<keyword evidence="3" id="KW-1185">Reference proteome</keyword>
<gene>
    <name evidence="2" type="ORF">AVEN_229490_1</name>
</gene>
<name>A0A4Y2TPH2_ARAVE</name>
<feature type="region of interest" description="Disordered" evidence="1">
    <location>
        <begin position="1"/>
        <end position="26"/>
    </location>
</feature>
<sequence>MKRVGSSYGTERKDERRQVLSDGRTPFDGKKSFELTVQIDKIKKLLGLPILETSTVFMLCAKPFGQFLATNCPLMKSSKWFLSYL</sequence>
<proteinExistence type="predicted"/>
<comment type="caution">
    <text evidence="2">The sequence shown here is derived from an EMBL/GenBank/DDBJ whole genome shotgun (WGS) entry which is preliminary data.</text>
</comment>
<evidence type="ECO:0000313" key="2">
    <source>
        <dbReference type="EMBL" id="GBO02438.1"/>
    </source>
</evidence>
<dbReference type="Proteomes" id="UP000499080">
    <property type="component" value="Unassembled WGS sequence"/>
</dbReference>
<accession>A0A4Y2TPH2</accession>
<reference evidence="2 3" key="1">
    <citation type="journal article" date="2019" name="Sci. Rep.">
        <title>Orb-weaving spider Araneus ventricosus genome elucidates the spidroin gene catalogue.</title>
        <authorList>
            <person name="Kono N."/>
            <person name="Nakamura H."/>
            <person name="Ohtoshi R."/>
            <person name="Moran D.A.P."/>
            <person name="Shinohara A."/>
            <person name="Yoshida Y."/>
            <person name="Fujiwara M."/>
            <person name="Mori M."/>
            <person name="Tomita M."/>
            <person name="Arakawa K."/>
        </authorList>
    </citation>
    <scope>NUCLEOTIDE SEQUENCE [LARGE SCALE GENOMIC DNA]</scope>
</reference>
<feature type="compositionally biased region" description="Basic and acidic residues" evidence="1">
    <location>
        <begin position="10"/>
        <end position="26"/>
    </location>
</feature>